<keyword evidence="7 10" id="KW-0119">Carbohydrate metabolism</keyword>
<protein>
    <recommendedName>
        <fullName evidence="4 10">4-alpha-glucanotransferase</fullName>
        <ecNumber evidence="3 10">2.4.1.25</ecNumber>
    </recommendedName>
    <alternativeName>
        <fullName evidence="8 10">Amylomaltase</fullName>
    </alternativeName>
    <alternativeName>
        <fullName evidence="9 10">Disproportionating enzyme</fullName>
    </alternativeName>
</protein>
<dbReference type="InterPro" id="IPR003385">
    <property type="entry name" value="Glyco_hydro_77"/>
</dbReference>
<evidence type="ECO:0000313" key="12">
    <source>
        <dbReference type="Proteomes" id="UP000515561"/>
    </source>
</evidence>
<dbReference type="EMBL" id="AP023367">
    <property type="protein sequence ID" value="BCJ92463.1"/>
    <property type="molecule type" value="Genomic_DNA"/>
</dbReference>
<reference evidence="11 12" key="1">
    <citation type="journal article" date="2016" name="Int. J. Syst. Evol. Microbiol.">
        <title>Descriptions of Anaerotaenia torta gen. nov., sp. nov. and Anaerocolumna cellulosilytica gen. nov., sp. nov. isolated from a methanogenic reactor of cattle waste.</title>
        <authorList>
            <person name="Uek A."/>
            <person name="Ohtaki Y."/>
            <person name="Kaku N."/>
            <person name="Ueki K."/>
        </authorList>
    </citation>
    <scope>NUCLEOTIDE SEQUENCE [LARGE SCALE GENOMIC DNA]</scope>
    <source>
        <strain evidence="11 12">SN021</strain>
    </source>
</reference>
<keyword evidence="12" id="KW-1185">Reference proteome</keyword>
<dbReference type="Gene3D" id="3.20.20.80">
    <property type="entry name" value="Glycosidases"/>
    <property type="match status" value="1"/>
</dbReference>
<evidence type="ECO:0000256" key="10">
    <source>
        <dbReference type="RuleBase" id="RU361207"/>
    </source>
</evidence>
<dbReference type="PANTHER" id="PTHR32438">
    <property type="entry name" value="4-ALPHA-GLUCANOTRANSFERASE DPE1, CHLOROPLASTIC/AMYLOPLASTIC"/>
    <property type="match status" value="1"/>
</dbReference>
<gene>
    <name evidence="11" type="primary">malQ</name>
    <name evidence="11" type="ORF">acsn021_00320</name>
</gene>
<dbReference type="AlphaFoldDB" id="A0A6S6QM86"/>
<evidence type="ECO:0000256" key="4">
    <source>
        <dbReference type="ARBA" id="ARBA00020295"/>
    </source>
</evidence>
<dbReference type="NCBIfam" id="TIGR00217">
    <property type="entry name" value="malQ"/>
    <property type="match status" value="1"/>
</dbReference>
<dbReference type="NCBIfam" id="NF011080">
    <property type="entry name" value="PRK14508.1-3"/>
    <property type="match status" value="1"/>
</dbReference>
<dbReference type="KEGG" id="acel:acsn021_00320"/>
<name>A0A6S6QM86_9FIRM</name>
<evidence type="ECO:0000313" key="11">
    <source>
        <dbReference type="EMBL" id="BCJ92463.1"/>
    </source>
</evidence>
<dbReference type="GO" id="GO:0004134">
    <property type="term" value="F:4-alpha-glucanotransferase activity"/>
    <property type="evidence" value="ECO:0007669"/>
    <property type="project" value="UniProtKB-EC"/>
</dbReference>
<dbReference type="Proteomes" id="UP000515561">
    <property type="component" value="Chromosome"/>
</dbReference>
<organism evidence="11 12">
    <name type="scientific">Anaerocolumna cellulosilytica</name>
    <dbReference type="NCBI Taxonomy" id="433286"/>
    <lineage>
        <taxon>Bacteria</taxon>
        <taxon>Bacillati</taxon>
        <taxon>Bacillota</taxon>
        <taxon>Clostridia</taxon>
        <taxon>Lachnospirales</taxon>
        <taxon>Lachnospiraceae</taxon>
        <taxon>Anaerocolumna</taxon>
    </lineage>
</organism>
<evidence type="ECO:0000256" key="9">
    <source>
        <dbReference type="ARBA" id="ARBA00031501"/>
    </source>
</evidence>
<accession>A0A6S6QM86</accession>
<dbReference type="InterPro" id="IPR017853">
    <property type="entry name" value="GH"/>
</dbReference>
<evidence type="ECO:0000256" key="1">
    <source>
        <dbReference type="ARBA" id="ARBA00000439"/>
    </source>
</evidence>
<dbReference type="SUPFAM" id="SSF51445">
    <property type="entry name" value="(Trans)glycosidases"/>
    <property type="match status" value="1"/>
</dbReference>
<dbReference type="RefSeq" id="WP_184093116.1">
    <property type="nucleotide sequence ID" value="NZ_AP023367.1"/>
</dbReference>
<dbReference type="PANTHER" id="PTHR32438:SF5">
    <property type="entry name" value="4-ALPHA-GLUCANOTRANSFERASE DPE1, CHLOROPLASTIC_AMYLOPLASTIC"/>
    <property type="match status" value="1"/>
</dbReference>
<evidence type="ECO:0000256" key="6">
    <source>
        <dbReference type="ARBA" id="ARBA00022679"/>
    </source>
</evidence>
<evidence type="ECO:0000256" key="8">
    <source>
        <dbReference type="ARBA" id="ARBA00031423"/>
    </source>
</evidence>
<sequence length="498" mass="57703">MNEKQRLERGAGILLPVSSIPSPYGIGTFGREAYNFVDFLKNAGCIYWQVLPVGPTSYGDSPYQSFSAFAGNPYFIDLEVLIEEGLLTRDEVINYVWMDTADTVDYAKLYNNRFTVLKKAFIRSKHTEQPDFLIFCRENAFWLKDYSLYMAIKEHFNSVEWLLWEEDIRNRTEDSVQYFSELLKKEVDFWTFLQYKFRAQWNKLKSYANSNGISIIGDIPLYVALDSSDVWVHGDLFELDERKRPIHVAGVPPDVFSNEGQRWGNPLYQWKVMERDGFSWWRERIKHVASLYDIIRIDHFIGMVNYYSIPADCTTAVNGEWRQGPGRKLMNAIKESIGTAKIIAEDLGVLTKKVKTLLKATGYPGMKILEFGLDGPANNDYLPHNYSTPNIVVYTGTHDNETLTGYLKKKSKKEMQYICSYFNVNSKNKLTDGIIRSLYSSIADVAIIQMQDLLKLDNKARMNFPSTVGDNWKWRLLTSQYEEIDTSFLLELGKLYRR</sequence>
<evidence type="ECO:0000256" key="2">
    <source>
        <dbReference type="ARBA" id="ARBA00005684"/>
    </source>
</evidence>
<evidence type="ECO:0000256" key="3">
    <source>
        <dbReference type="ARBA" id="ARBA00012560"/>
    </source>
</evidence>
<evidence type="ECO:0000256" key="5">
    <source>
        <dbReference type="ARBA" id="ARBA00022676"/>
    </source>
</evidence>
<dbReference type="EC" id="2.4.1.25" evidence="3 10"/>
<proteinExistence type="inferred from homology"/>
<keyword evidence="5 10" id="KW-0328">Glycosyltransferase</keyword>
<dbReference type="GO" id="GO:0005975">
    <property type="term" value="P:carbohydrate metabolic process"/>
    <property type="evidence" value="ECO:0007669"/>
    <property type="project" value="InterPro"/>
</dbReference>
<dbReference type="Pfam" id="PF02446">
    <property type="entry name" value="Glyco_hydro_77"/>
    <property type="match status" value="1"/>
</dbReference>
<keyword evidence="6 10" id="KW-0808">Transferase</keyword>
<comment type="similarity">
    <text evidence="2 10">Belongs to the disproportionating enzyme family.</text>
</comment>
<comment type="catalytic activity">
    <reaction evidence="1 10">
        <text>Transfers a segment of a (1-&gt;4)-alpha-D-glucan to a new position in an acceptor, which may be glucose or a (1-&gt;4)-alpha-D-glucan.</text>
        <dbReference type="EC" id="2.4.1.25"/>
    </reaction>
</comment>
<evidence type="ECO:0000256" key="7">
    <source>
        <dbReference type="ARBA" id="ARBA00023277"/>
    </source>
</evidence>